<dbReference type="InterPro" id="IPR043519">
    <property type="entry name" value="NT_sf"/>
</dbReference>
<gene>
    <name evidence="1" type="ORF">SAMN05661044_00049</name>
</gene>
<dbReference type="Gene3D" id="1.20.120.330">
    <property type="entry name" value="Nucleotidyltransferases domain 2"/>
    <property type="match status" value="1"/>
</dbReference>
<evidence type="ECO:0008006" key="3">
    <source>
        <dbReference type="Google" id="ProtNLM"/>
    </source>
</evidence>
<accession>A0A1H7GCL9</accession>
<dbReference type="Gene3D" id="3.30.460.10">
    <property type="entry name" value="Beta Polymerase, domain 2"/>
    <property type="match status" value="1"/>
</dbReference>
<sequence length="259" mass="30471">MHKEFINRASKTFELDENVIGLAVGGSWLTNEIDEFSDLDLLLVTKTKVSGNKELMIEYAERMGDFLSGFTGEHVGEPRLLICLFDNPLLHVDIKFLTLDEFNSRVEDPVIYLDKEGVLQKAINHSTFKFPYPEYQWIEDRFWTWIHYALLKIGRGEYMEAFDFLSFLRMTVFGPLLHIKNGNLPRGVRKIETQLQKEDFDRIKLTISTYNRIDLLKSLRNAVSLYRELRATLFDKNVALRTETENKVMLYFDKIEKRR</sequence>
<reference evidence="2" key="1">
    <citation type="submission" date="2016-10" db="EMBL/GenBank/DDBJ databases">
        <authorList>
            <person name="Varghese N."/>
            <person name="Submissions S."/>
        </authorList>
    </citation>
    <scope>NUCLEOTIDE SEQUENCE [LARGE SCALE GENOMIC DNA]</scope>
    <source>
        <strain evidence="2">DSM 18733</strain>
    </source>
</reference>
<evidence type="ECO:0000313" key="1">
    <source>
        <dbReference type="EMBL" id="SEK36003.1"/>
    </source>
</evidence>
<name>A0A1H7GCL9_OLID1</name>
<organism evidence="1 2">
    <name type="scientific">Olivibacter domesticus</name>
    <name type="common">Pseudosphingobacterium domesticum</name>
    <dbReference type="NCBI Taxonomy" id="407022"/>
    <lineage>
        <taxon>Bacteria</taxon>
        <taxon>Pseudomonadati</taxon>
        <taxon>Bacteroidota</taxon>
        <taxon>Sphingobacteriia</taxon>
        <taxon>Sphingobacteriales</taxon>
        <taxon>Sphingobacteriaceae</taxon>
        <taxon>Olivibacter</taxon>
    </lineage>
</organism>
<dbReference type="STRING" id="407022.SAMN05661044_00049"/>
<keyword evidence="2" id="KW-1185">Reference proteome</keyword>
<proteinExistence type="predicted"/>
<evidence type="ECO:0000313" key="2">
    <source>
        <dbReference type="Proteomes" id="UP000199421"/>
    </source>
</evidence>
<dbReference type="EMBL" id="FOAF01000001">
    <property type="protein sequence ID" value="SEK36003.1"/>
    <property type="molecule type" value="Genomic_DNA"/>
</dbReference>
<dbReference type="Proteomes" id="UP000199421">
    <property type="component" value="Unassembled WGS sequence"/>
</dbReference>
<dbReference type="AlphaFoldDB" id="A0A1H7GCL9"/>
<protein>
    <recommendedName>
        <fullName evidence="3">Streptomycin adenylyltransferase</fullName>
    </recommendedName>
</protein>
<dbReference type="SUPFAM" id="SSF81301">
    <property type="entry name" value="Nucleotidyltransferase"/>
    <property type="match status" value="1"/>
</dbReference>